<dbReference type="EMBL" id="JAZHXI010000013">
    <property type="protein sequence ID" value="KAL2064594.1"/>
    <property type="molecule type" value="Genomic_DNA"/>
</dbReference>
<evidence type="ECO:0000256" key="7">
    <source>
        <dbReference type="ARBA" id="ARBA00023295"/>
    </source>
</evidence>
<dbReference type="Gene3D" id="3.30.710.10">
    <property type="entry name" value="Potassium Channel Kv1.1, Chain A"/>
    <property type="match status" value="1"/>
</dbReference>
<evidence type="ECO:0000313" key="11">
    <source>
        <dbReference type="EMBL" id="KAL2064594.1"/>
    </source>
</evidence>
<dbReference type="PROSITE" id="PS50097">
    <property type="entry name" value="BTB"/>
    <property type="match status" value="1"/>
</dbReference>
<comment type="caution">
    <text evidence="11">The sequence shown here is derived from an EMBL/GenBank/DDBJ whole genome shotgun (WGS) entry which is preliminary data.</text>
</comment>
<reference evidence="11 12" key="1">
    <citation type="journal article" date="2024" name="Commun. Biol.">
        <title>Comparative genomic analysis of thermophilic fungi reveals convergent evolutionary adaptations and gene losses.</title>
        <authorList>
            <person name="Steindorff A.S."/>
            <person name="Aguilar-Pontes M.V."/>
            <person name="Robinson A.J."/>
            <person name="Andreopoulos B."/>
            <person name="LaButti K."/>
            <person name="Kuo A."/>
            <person name="Mondo S."/>
            <person name="Riley R."/>
            <person name="Otillar R."/>
            <person name="Haridas S."/>
            <person name="Lipzen A."/>
            <person name="Grimwood J."/>
            <person name="Schmutz J."/>
            <person name="Clum A."/>
            <person name="Reid I.D."/>
            <person name="Moisan M.C."/>
            <person name="Butler G."/>
            <person name="Nguyen T.T.M."/>
            <person name="Dewar K."/>
            <person name="Conant G."/>
            <person name="Drula E."/>
            <person name="Henrissat B."/>
            <person name="Hansel C."/>
            <person name="Singer S."/>
            <person name="Hutchinson M.I."/>
            <person name="de Vries R.P."/>
            <person name="Natvig D.O."/>
            <person name="Powell A.J."/>
            <person name="Tsang A."/>
            <person name="Grigoriev I.V."/>
        </authorList>
    </citation>
    <scope>NUCLEOTIDE SEQUENCE [LARGE SCALE GENOMIC DNA]</scope>
    <source>
        <strain evidence="11 12">CBS 494.80</strain>
    </source>
</reference>
<dbReference type="EC" id="3.2.1.-" evidence="9"/>
<dbReference type="Pfam" id="PF00840">
    <property type="entry name" value="Glyco_hydro_7"/>
    <property type="match status" value="1"/>
</dbReference>
<keyword evidence="5" id="KW-0325">Glycoprotein</keyword>
<dbReference type="InterPro" id="IPR011333">
    <property type="entry name" value="SKP1/BTB/POZ_sf"/>
</dbReference>
<dbReference type="Pfam" id="PF00651">
    <property type="entry name" value="BTB"/>
    <property type="match status" value="1"/>
</dbReference>
<dbReference type="InterPro" id="IPR000210">
    <property type="entry name" value="BTB/POZ_dom"/>
</dbReference>
<keyword evidence="12" id="KW-1185">Reference proteome</keyword>
<sequence length="470" mass="52631">MYRHYPVPHRYWLFSRKTQAISKIYIQNITVSGDSAVNMLGMLPSSSIDDDYCASQVSAFGGAGTSEELSGMARIGSVLRRGKVLIFSIWMDAGSGMLWLGGNYPVDANVTKARTVRGPCAVDSGNTTMLKEKFPNARVTWSNGEVGDFGKYPHLSTKNLTVKAEQGGPACNLELDSPSNFQTARVHPFTFACLADYFYNHSFQKHTTFSLNMDSSLAASKKRTAEKSLGEGPTAKKRKIERFMDLLGSEMVDIHVGKGLAAEHFHVHKAILCEKIPYFAGMFGSDFKEAAESKADFPEDDPQSLDLLLEWVYRDRLRELKVVLKSGFLVCNYSVGNLYVLLDKLCLQQLADKLFSKFFEMSIKRRSIPSIASFQTMYHRLPPGCGLLRYLLQWFHYVMAGQPNTKNIVPVWPAEMANQLLLDSPRLSVEYAKLAHNHPIGQVVEDPRAMSPCTFHNHREDEECPVSKLG</sequence>
<dbReference type="SUPFAM" id="SSF54695">
    <property type="entry name" value="POZ domain"/>
    <property type="match status" value="1"/>
</dbReference>
<keyword evidence="8 9" id="KW-0624">Polysaccharide degradation</keyword>
<evidence type="ECO:0000256" key="4">
    <source>
        <dbReference type="ARBA" id="ARBA00023001"/>
    </source>
</evidence>
<comment type="catalytic activity">
    <reaction evidence="1">
        <text>Endohydrolysis of (1-&gt;4)-beta-D-glucosidic linkages in cellulose, lichenin and cereal beta-D-glucans.</text>
        <dbReference type="EC" id="3.2.1.4"/>
    </reaction>
</comment>
<dbReference type="CDD" id="cd18186">
    <property type="entry name" value="BTB_POZ_ZBTB_KLHL-like"/>
    <property type="match status" value="1"/>
</dbReference>
<feature type="domain" description="BTB" evidence="10">
    <location>
        <begin position="252"/>
        <end position="321"/>
    </location>
</feature>
<keyword evidence="4 9" id="KW-0136">Cellulose degradation</keyword>
<keyword evidence="3 9" id="KW-0378">Hydrolase</keyword>
<dbReference type="PANTHER" id="PTHR33753">
    <property type="entry name" value="1,4-BETA-D-GLUCAN CELLOBIOHYDROLASE B"/>
    <property type="match status" value="1"/>
</dbReference>
<evidence type="ECO:0000256" key="1">
    <source>
        <dbReference type="ARBA" id="ARBA00000966"/>
    </source>
</evidence>
<dbReference type="InterPro" id="IPR001722">
    <property type="entry name" value="Glyco_hydro_7"/>
</dbReference>
<gene>
    <name evidence="11" type="ORF">VTL71DRAFT_3731</name>
</gene>
<evidence type="ECO:0000256" key="9">
    <source>
        <dbReference type="RuleBase" id="RU361164"/>
    </source>
</evidence>
<dbReference type="Proteomes" id="UP001595075">
    <property type="component" value="Unassembled WGS sequence"/>
</dbReference>
<accession>A0ABR4C5P3</accession>
<evidence type="ECO:0000256" key="3">
    <source>
        <dbReference type="ARBA" id="ARBA00022801"/>
    </source>
</evidence>
<name>A0ABR4C5P3_9HELO</name>
<keyword evidence="7 9" id="KW-0326">Glycosidase</keyword>
<protein>
    <recommendedName>
        <fullName evidence="9">Glucanase</fullName>
        <ecNumber evidence="9">3.2.1.-</ecNumber>
    </recommendedName>
</protein>
<evidence type="ECO:0000256" key="2">
    <source>
        <dbReference type="ARBA" id="ARBA00006044"/>
    </source>
</evidence>
<organism evidence="11 12">
    <name type="scientific">Oculimacula yallundae</name>
    <dbReference type="NCBI Taxonomy" id="86028"/>
    <lineage>
        <taxon>Eukaryota</taxon>
        <taxon>Fungi</taxon>
        <taxon>Dikarya</taxon>
        <taxon>Ascomycota</taxon>
        <taxon>Pezizomycotina</taxon>
        <taxon>Leotiomycetes</taxon>
        <taxon>Helotiales</taxon>
        <taxon>Ploettnerulaceae</taxon>
        <taxon>Oculimacula</taxon>
    </lineage>
</organism>
<dbReference type="Gene3D" id="2.70.100.10">
    <property type="entry name" value="Glycoside hydrolase, family 7, domain"/>
    <property type="match status" value="1"/>
</dbReference>
<dbReference type="InterPro" id="IPR037019">
    <property type="entry name" value="Glyco_hydro_7_sf"/>
</dbReference>
<proteinExistence type="inferred from homology"/>
<evidence type="ECO:0000259" key="10">
    <source>
        <dbReference type="PROSITE" id="PS50097"/>
    </source>
</evidence>
<comment type="similarity">
    <text evidence="2 9">Belongs to the glycosyl hydrolase 7 (cellulase C) family.</text>
</comment>
<dbReference type="InterPro" id="IPR013320">
    <property type="entry name" value="ConA-like_dom_sf"/>
</dbReference>
<evidence type="ECO:0000256" key="8">
    <source>
        <dbReference type="ARBA" id="ARBA00023326"/>
    </source>
</evidence>
<keyword evidence="6" id="KW-0119">Carbohydrate metabolism</keyword>
<dbReference type="PANTHER" id="PTHR33753:SF1">
    <property type="entry name" value="ENDO-BETA-1,4-GLUCANASE CELB"/>
    <property type="match status" value="1"/>
</dbReference>
<evidence type="ECO:0000256" key="5">
    <source>
        <dbReference type="ARBA" id="ARBA00023180"/>
    </source>
</evidence>
<evidence type="ECO:0000313" key="12">
    <source>
        <dbReference type="Proteomes" id="UP001595075"/>
    </source>
</evidence>
<dbReference type="SUPFAM" id="SSF49899">
    <property type="entry name" value="Concanavalin A-like lectins/glucanases"/>
    <property type="match status" value="1"/>
</dbReference>
<evidence type="ECO:0000256" key="6">
    <source>
        <dbReference type="ARBA" id="ARBA00023277"/>
    </source>
</evidence>
<dbReference type="SMART" id="SM00225">
    <property type="entry name" value="BTB"/>
    <property type="match status" value="1"/>
</dbReference>
<dbReference type="PRINTS" id="PR00734">
    <property type="entry name" value="GLHYDRLASE7"/>
</dbReference>